<gene>
    <name evidence="2" type="ORF">UBAL3_95680128</name>
</gene>
<dbReference type="Pfam" id="PF00535">
    <property type="entry name" value="Glycos_transf_2"/>
    <property type="match status" value="1"/>
</dbReference>
<dbReference type="InterPro" id="IPR001173">
    <property type="entry name" value="Glyco_trans_2-like"/>
</dbReference>
<dbReference type="CDD" id="cd00761">
    <property type="entry name" value="Glyco_tranf_GTA_type"/>
    <property type="match status" value="1"/>
</dbReference>
<dbReference type="AlphaFoldDB" id="C6I0N6"/>
<dbReference type="Proteomes" id="UP000009374">
    <property type="component" value="Unassembled WGS sequence"/>
</dbReference>
<evidence type="ECO:0000313" key="3">
    <source>
        <dbReference type="Proteomes" id="UP000009374"/>
    </source>
</evidence>
<dbReference type="GO" id="GO:0016758">
    <property type="term" value="F:hexosyltransferase activity"/>
    <property type="evidence" value="ECO:0007669"/>
    <property type="project" value="UniProtKB-ARBA"/>
</dbReference>
<dbReference type="Gene3D" id="3.90.550.10">
    <property type="entry name" value="Spore Coat Polysaccharide Biosynthesis Protein SpsA, Chain A"/>
    <property type="match status" value="1"/>
</dbReference>
<dbReference type="InterPro" id="IPR029044">
    <property type="entry name" value="Nucleotide-diphossugar_trans"/>
</dbReference>
<dbReference type="PANTHER" id="PTHR22916:SF3">
    <property type="entry name" value="UDP-GLCNAC:BETAGAL BETA-1,3-N-ACETYLGLUCOSAMINYLTRANSFERASE-LIKE PROTEIN 1"/>
    <property type="match status" value="1"/>
</dbReference>
<dbReference type="PANTHER" id="PTHR22916">
    <property type="entry name" value="GLYCOSYLTRANSFERASE"/>
    <property type="match status" value="1"/>
</dbReference>
<proteinExistence type="predicted"/>
<organism evidence="2 3">
    <name type="scientific">Leptospirillum ferrodiazotrophum</name>
    <dbReference type="NCBI Taxonomy" id="412449"/>
    <lineage>
        <taxon>Bacteria</taxon>
        <taxon>Pseudomonadati</taxon>
        <taxon>Nitrospirota</taxon>
        <taxon>Nitrospiria</taxon>
        <taxon>Nitrospirales</taxon>
        <taxon>Nitrospiraceae</taxon>
        <taxon>Leptospirillum</taxon>
    </lineage>
</organism>
<reference evidence="2 3" key="1">
    <citation type="journal article" date="2009" name="Appl. Environ. Microbiol.">
        <title>Community genomic and proteomic analyses of chemoautotrophic iron-oxidizing "Leptospirillum rubarum" (Group II) and "Leptospirillum ferrodiazotrophum" (Group III) bacteria in acid mine drainage biofilms.</title>
        <authorList>
            <person name="Goltsman D.S."/>
            <person name="Denef V.J."/>
            <person name="Singer S.W."/>
            <person name="VerBerkmoes N.C."/>
            <person name="Lefsrud M."/>
            <person name="Mueller R.S."/>
            <person name="Dick G.J."/>
            <person name="Sun C.L."/>
            <person name="Wheeler K.E."/>
            <person name="Zemla A."/>
            <person name="Baker B.J."/>
            <person name="Hauser L."/>
            <person name="Land M."/>
            <person name="Shah M.B."/>
            <person name="Thelen M.P."/>
            <person name="Hettich R.L."/>
            <person name="Banfield J.F."/>
        </authorList>
    </citation>
    <scope>NUCLEOTIDE SEQUENCE [LARGE SCALE GENOMIC DNA]</scope>
</reference>
<accession>C6I0N6</accession>
<keyword evidence="2" id="KW-0808">Transferase</keyword>
<feature type="domain" description="Glycosyltransferase 2-like" evidence="1">
    <location>
        <begin position="7"/>
        <end position="137"/>
    </location>
</feature>
<sequence>MVNPLISVLIPVYREGVILRDTIDAVMNQSFQDFEVVLVENNADELSLNILKEYAQNFPAKVRLVSQPIQGAPSARNKGLQESRGRYIAMCEGDDVMYPNRLEKQLSVFEKNSAHISLLSSEYDLVNWENDKIVEKSMKSKSFWMERLALEGIFRSHPSTWFFEKEKAISVGMFNEAFNPRLVEDDEFNFKMFLNGSLVSVPDRLVRVRLPSIDYLALKNEQAPTVQVLYKLDIFFSFLLSALAKQSTIKYDKRGFKKIRSQWLREIGVGFLSYKNGIQVGRKLILDALLEEKTNLKNWKEFFRSFYRKRNLKHNQEGLLLESDIESLLRRELFSLNNHRL</sequence>
<protein>
    <submittedName>
        <fullName evidence="2">Glycosyl transferase, family 2</fullName>
    </submittedName>
</protein>
<dbReference type="SUPFAM" id="SSF53448">
    <property type="entry name" value="Nucleotide-diphospho-sugar transferases"/>
    <property type="match status" value="1"/>
</dbReference>
<evidence type="ECO:0000313" key="2">
    <source>
        <dbReference type="EMBL" id="EES51691.1"/>
    </source>
</evidence>
<dbReference type="EMBL" id="GG693887">
    <property type="protein sequence ID" value="EES51691.1"/>
    <property type="molecule type" value="Genomic_DNA"/>
</dbReference>
<keyword evidence="3" id="KW-1185">Reference proteome</keyword>
<evidence type="ECO:0000259" key="1">
    <source>
        <dbReference type="Pfam" id="PF00535"/>
    </source>
</evidence>
<name>C6I0N6_9BACT</name>